<dbReference type="SUPFAM" id="SSF53335">
    <property type="entry name" value="S-adenosyl-L-methionine-dependent methyltransferases"/>
    <property type="match status" value="1"/>
</dbReference>
<dbReference type="GO" id="GO:0008171">
    <property type="term" value="F:O-methyltransferase activity"/>
    <property type="evidence" value="ECO:0007669"/>
    <property type="project" value="TreeGrafter"/>
</dbReference>
<evidence type="ECO:0000259" key="1">
    <source>
        <dbReference type="Pfam" id="PF05050"/>
    </source>
</evidence>
<sequence length="256" mass="29781">MEQKLLLAKLLKGLSSRMFRLSKRIEYFGCESSIFRYIDCFETIDVLLKFIQPKCLCDIGANAGNWTYVLSQMSPTLEHVVFFEPQSQYQEKLQSLPLPGVTKVVYQCGLGEREDKLLIKGGTSSASFLDPEKQNKYFPNSISQNQQDQEEVEIRILDAIYASDDLPIPDVIKLDVQGFELEVLKGSMNLLKKSKYLVIELSFRQFYREQPYLWEIIKLLEENKYIMVGKGFEWRYHENPSEILQMDAIFKNTDVI</sequence>
<dbReference type="PANTHER" id="PTHR36973">
    <property type="entry name" value="SLL1456 PROTEIN-RELATED"/>
    <property type="match status" value="1"/>
</dbReference>
<organism evidence="2 3">
    <name type="scientific">Microcystis aeruginosa NIES-4285</name>
    <dbReference type="NCBI Taxonomy" id="2497681"/>
    <lineage>
        <taxon>Bacteria</taxon>
        <taxon>Bacillati</taxon>
        <taxon>Cyanobacteriota</taxon>
        <taxon>Cyanophyceae</taxon>
        <taxon>Oscillatoriophycideae</taxon>
        <taxon>Chroococcales</taxon>
        <taxon>Microcystaceae</taxon>
        <taxon>Microcystis</taxon>
    </lineage>
</organism>
<accession>A0A402D979</accession>
<dbReference type="NCBIfam" id="TIGR01444">
    <property type="entry name" value="fkbM_fam"/>
    <property type="match status" value="1"/>
</dbReference>
<dbReference type="InterPro" id="IPR029063">
    <property type="entry name" value="SAM-dependent_MTases_sf"/>
</dbReference>
<dbReference type="PANTHER" id="PTHR36973:SF4">
    <property type="entry name" value="NODULATION PROTEIN"/>
    <property type="match status" value="1"/>
</dbReference>
<dbReference type="InterPro" id="IPR006342">
    <property type="entry name" value="FkbM_mtfrase"/>
</dbReference>
<dbReference type="Gene3D" id="3.40.50.150">
    <property type="entry name" value="Vaccinia Virus protein VP39"/>
    <property type="match status" value="1"/>
</dbReference>
<feature type="domain" description="Methyltransferase FkbM" evidence="1">
    <location>
        <begin position="58"/>
        <end position="226"/>
    </location>
</feature>
<dbReference type="EMBL" id="BIFY01000006">
    <property type="protein sequence ID" value="GCE58737.1"/>
    <property type="molecule type" value="Genomic_DNA"/>
</dbReference>
<comment type="caution">
    <text evidence="2">The sequence shown here is derived from an EMBL/GenBank/DDBJ whole genome shotgun (WGS) entry which is preliminary data.</text>
</comment>
<proteinExistence type="predicted"/>
<protein>
    <recommendedName>
        <fullName evidence="1">Methyltransferase FkbM domain-containing protein</fullName>
    </recommendedName>
</protein>
<dbReference type="Proteomes" id="UP000289660">
    <property type="component" value="Unassembled WGS sequence"/>
</dbReference>
<gene>
    <name evidence="2" type="ORF">MiAbB_00647</name>
</gene>
<name>A0A402D979_MICAE</name>
<dbReference type="InterPro" id="IPR053188">
    <property type="entry name" value="FkbM_Methyltransferase"/>
</dbReference>
<evidence type="ECO:0000313" key="2">
    <source>
        <dbReference type="EMBL" id="GCE58737.1"/>
    </source>
</evidence>
<dbReference type="Pfam" id="PF05050">
    <property type="entry name" value="Methyltransf_21"/>
    <property type="match status" value="1"/>
</dbReference>
<reference evidence="3" key="1">
    <citation type="submission" date="2018-12" db="EMBL/GenBank/DDBJ databases">
        <title>Genome sequence of Microcystis aeruginosa NIES-4285.</title>
        <authorList>
            <person name="Tanabe Y."/>
        </authorList>
    </citation>
    <scope>NUCLEOTIDE SEQUENCE [LARGE SCALE GENOMIC DNA]</scope>
    <source>
        <strain evidence="3">NIES-4285</strain>
    </source>
</reference>
<dbReference type="RefSeq" id="WP_002755223.1">
    <property type="nucleotide sequence ID" value="NZ_BIFY01000006.1"/>
</dbReference>
<evidence type="ECO:0000313" key="3">
    <source>
        <dbReference type="Proteomes" id="UP000289660"/>
    </source>
</evidence>
<dbReference type="AlphaFoldDB" id="A0A402D979"/>